<name>A0A166F8F9_9AGAM</name>
<proteinExistence type="predicted"/>
<evidence type="ECO:0000313" key="1">
    <source>
        <dbReference type="EMBL" id="KZP16541.1"/>
    </source>
</evidence>
<evidence type="ECO:0000313" key="2">
    <source>
        <dbReference type="Proteomes" id="UP000076532"/>
    </source>
</evidence>
<dbReference type="Proteomes" id="UP000076532">
    <property type="component" value="Unassembled WGS sequence"/>
</dbReference>
<gene>
    <name evidence="1" type="ORF">FIBSPDRAFT_894973</name>
</gene>
<organism evidence="1 2">
    <name type="scientific">Athelia psychrophila</name>
    <dbReference type="NCBI Taxonomy" id="1759441"/>
    <lineage>
        <taxon>Eukaryota</taxon>
        <taxon>Fungi</taxon>
        <taxon>Dikarya</taxon>
        <taxon>Basidiomycota</taxon>
        <taxon>Agaricomycotina</taxon>
        <taxon>Agaricomycetes</taxon>
        <taxon>Agaricomycetidae</taxon>
        <taxon>Atheliales</taxon>
        <taxon>Atheliaceae</taxon>
        <taxon>Athelia</taxon>
    </lineage>
</organism>
<sequence length="178" mass="19894">MVTKKASSRSSGLGTRSMSHTPCFFGNVATRTNRKRDSCSMRTSDATERAVPFGGFIGLLVDDEHYNEQMEGITQVKAVGEGRRTQQGYVASSGIREADRRLGKALLQILPTSLLAIFEVYDTRLNYVVFLLCLKLGRPPRHYEKYTIGEIPLIKVLEGLLWLPPAGQRKNQTFEGQL</sequence>
<reference evidence="1 2" key="1">
    <citation type="journal article" date="2016" name="Mol. Biol. Evol.">
        <title>Comparative Genomics of Early-Diverging Mushroom-Forming Fungi Provides Insights into the Origins of Lignocellulose Decay Capabilities.</title>
        <authorList>
            <person name="Nagy L.G."/>
            <person name="Riley R."/>
            <person name="Tritt A."/>
            <person name="Adam C."/>
            <person name="Daum C."/>
            <person name="Floudas D."/>
            <person name="Sun H."/>
            <person name="Yadav J.S."/>
            <person name="Pangilinan J."/>
            <person name="Larsson K.H."/>
            <person name="Matsuura K."/>
            <person name="Barry K."/>
            <person name="Labutti K."/>
            <person name="Kuo R."/>
            <person name="Ohm R.A."/>
            <person name="Bhattacharya S.S."/>
            <person name="Shirouzu T."/>
            <person name="Yoshinaga Y."/>
            <person name="Martin F.M."/>
            <person name="Grigoriev I.V."/>
            <person name="Hibbett D.S."/>
        </authorList>
    </citation>
    <scope>NUCLEOTIDE SEQUENCE [LARGE SCALE GENOMIC DNA]</scope>
    <source>
        <strain evidence="1 2">CBS 109695</strain>
    </source>
</reference>
<dbReference type="EMBL" id="KV417592">
    <property type="protein sequence ID" value="KZP16541.1"/>
    <property type="molecule type" value="Genomic_DNA"/>
</dbReference>
<protein>
    <submittedName>
        <fullName evidence="1">Uncharacterized protein</fullName>
    </submittedName>
</protein>
<dbReference type="AlphaFoldDB" id="A0A166F8F9"/>
<accession>A0A166F8F9</accession>
<keyword evidence="2" id="KW-1185">Reference proteome</keyword>